<dbReference type="EMBL" id="CP001634">
    <property type="protein sequence ID" value="ACR79442.1"/>
    <property type="molecule type" value="Genomic_DNA"/>
</dbReference>
<gene>
    <name evidence="6" type="ordered locus">Kole_0727</name>
</gene>
<dbReference type="InterPro" id="IPR012902">
    <property type="entry name" value="N_methyl_site"/>
</dbReference>
<protein>
    <recommendedName>
        <fullName evidence="8">Prepilin-type N-terminal cleavage/methylation domain-containing protein</fullName>
    </recommendedName>
</protein>
<reference evidence="6 7" key="1">
    <citation type="submission" date="2009-06" db="EMBL/GenBank/DDBJ databases">
        <title>Complete sequence of Thermotogales bacterium TBF 19.5.1.</title>
        <authorList>
            <consortium name="US DOE Joint Genome Institute"/>
            <person name="Lucas S."/>
            <person name="Copeland A."/>
            <person name="Lapidus A."/>
            <person name="Glavina del Rio T."/>
            <person name="Tice H."/>
            <person name="Bruce D."/>
            <person name="Goodwin L."/>
            <person name="Pitluck S."/>
            <person name="Chertkov O."/>
            <person name="Brettin T."/>
            <person name="Detter J.C."/>
            <person name="Han C."/>
            <person name="Schmutz J."/>
            <person name="Larimer F."/>
            <person name="Land M."/>
            <person name="Hauser L."/>
            <person name="Kyrpides N."/>
            <person name="Ovchinnikova G."/>
            <person name="Noll K."/>
        </authorList>
    </citation>
    <scope>NUCLEOTIDE SEQUENCE [LARGE SCALE GENOMIC DNA]</scope>
    <source>
        <strain evidence="7">ATCC BAA-1733 / DSM 21960 / TBF 19.5.1</strain>
    </source>
</reference>
<keyword evidence="3" id="KW-0574">Periplasm</keyword>
<dbReference type="InterPro" id="IPR045584">
    <property type="entry name" value="Pilin-like"/>
</dbReference>
<feature type="transmembrane region" description="Helical" evidence="5">
    <location>
        <begin position="6"/>
        <end position="29"/>
    </location>
</feature>
<dbReference type="Pfam" id="PF07963">
    <property type="entry name" value="N_methyl"/>
    <property type="match status" value="1"/>
</dbReference>
<evidence type="ECO:0000256" key="3">
    <source>
        <dbReference type="ARBA" id="ARBA00022764"/>
    </source>
</evidence>
<evidence type="ECO:0000256" key="4">
    <source>
        <dbReference type="ARBA" id="ARBA00023237"/>
    </source>
</evidence>
<evidence type="ECO:0008006" key="8">
    <source>
        <dbReference type="Google" id="ProtNLM"/>
    </source>
</evidence>
<dbReference type="AlphaFoldDB" id="C5CFM4"/>
<evidence type="ECO:0000256" key="1">
    <source>
        <dbReference type="ARBA" id="ARBA00004203"/>
    </source>
</evidence>
<dbReference type="GO" id="GO:0042597">
    <property type="term" value="C:periplasmic space"/>
    <property type="evidence" value="ECO:0007669"/>
    <property type="project" value="UniProtKB-SubCell"/>
</dbReference>
<dbReference type="HOGENOM" id="CLU_1989703_0_0_0"/>
<dbReference type="KEGG" id="kol:Kole_0727"/>
<evidence type="ECO:0000256" key="2">
    <source>
        <dbReference type="ARBA" id="ARBA00004418"/>
    </source>
</evidence>
<keyword evidence="5" id="KW-1133">Transmembrane helix</keyword>
<dbReference type="RefSeq" id="WP_015868108.1">
    <property type="nucleotide sequence ID" value="NC_012785.1"/>
</dbReference>
<keyword evidence="5" id="KW-0812">Transmembrane</keyword>
<comment type="subcellular location">
    <subcellularLocation>
        <location evidence="1">Cell outer membrane</location>
        <topology evidence="1">Single-pass membrane protein</topology>
    </subcellularLocation>
    <subcellularLocation>
        <location evidence="2">Periplasm</location>
    </subcellularLocation>
</comment>
<evidence type="ECO:0000256" key="5">
    <source>
        <dbReference type="SAM" id="Phobius"/>
    </source>
</evidence>
<dbReference type="STRING" id="521045.Kole_0727"/>
<dbReference type="SUPFAM" id="SSF54523">
    <property type="entry name" value="Pili subunits"/>
    <property type="match status" value="1"/>
</dbReference>
<keyword evidence="5" id="KW-0472">Membrane</keyword>
<dbReference type="GO" id="GO:0009279">
    <property type="term" value="C:cell outer membrane"/>
    <property type="evidence" value="ECO:0007669"/>
    <property type="project" value="UniProtKB-SubCell"/>
</dbReference>
<keyword evidence="7" id="KW-1185">Reference proteome</keyword>
<evidence type="ECO:0000313" key="7">
    <source>
        <dbReference type="Proteomes" id="UP000002382"/>
    </source>
</evidence>
<keyword evidence="4" id="KW-0998">Cell outer membrane</keyword>
<dbReference type="Proteomes" id="UP000002382">
    <property type="component" value="Chromosome"/>
</dbReference>
<sequence length="125" mass="13997">MRKGYTLVELIVVLVILGIFVSAGFPLLVHYKKLSSESILTVNFHVAEKIVEDFLRNSPSAGAESKSLLNQIFEDSGLNNILVRDLTVRNIEGLEENIVDFTVTLEDISTGREESFHVVRYSLSK</sequence>
<dbReference type="eggNOG" id="COG2165">
    <property type="taxonomic scope" value="Bacteria"/>
</dbReference>
<dbReference type="PROSITE" id="PS00409">
    <property type="entry name" value="PROKAR_NTER_METHYL"/>
    <property type="match status" value="1"/>
</dbReference>
<reference evidence="6 7" key="2">
    <citation type="journal article" date="2011" name="J. Bacteriol.">
        <title>Genome Sequence of Kosmotoga olearia Strain TBF 19.5.1, a Thermophilic Bacterium with a Wide Growth Temperature Range, Isolated from the Troll B Oil Platform in the North Sea.</title>
        <authorList>
            <person name="Swithers K.S."/>
            <person name="Dipippo J.L."/>
            <person name="Bruce D.C."/>
            <person name="Detter C."/>
            <person name="Tapia R."/>
            <person name="Han S."/>
            <person name="Goodwin L.A."/>
            <person name="Han J."/>
            <person name="Woyke T."/>
            <person name="Pitluck S."/>
            <person name="Pennacchio L."/>
            <person name="Nolan M."/>
            <person name="Mikhailova N."/>
            <person name="Land M.L."/>
            <person name="Nesbo C.L."/>
            <person name="Gogarten J.P."/>
            <person name="Noll K.M."/>
        </authorList>
    </citation>
    <scope>NUCLEOTIDE SEQUENCE [LARGE SCALE GENOMIC DNA]</scope>
    <source>
        <strain evidence="7">ATCC BAA-1733 / DSM 21960 / TBF 19.5.1</strain>
    </source>
</reference>
<name>C5CFM4_KOSOT</name>
<accession>C5CFM4</accession>
<proteinExistence type="predicted"/>
<evidence type="ECO:0000313" key="6">
    <source>
        <dbReference type="EMBL" id="ACR79442.1"/>
    </source>
</evidence>
<organism evidence="6 7">
    <name type="scientific">Kosmotoga olearia (strain ATCC BAA-1733 / DSM 21960 / TBF 19.5.1)</name>
    <dbReference type="NCBI Taxonomy" id="521045"/>
    <lineage>
        <taxon>Bacteria</taxon>
        <taxon>Thermotogati</taxon>
        <taxon>Thermotogota</taxon>
        <taxon>Thermotogae</taxon>
        <taxon>Kosmotogales</taxon>
        <taxon>Kosmotogaceae</taxon>
        <taxon>Kosmotoga</taxon>
    </lineage>
</organism>
<dbReference type="NCBIfam" id="TIGR02532">
    <property type="entry name" value="IV_pilin_GFxxxE"/>
    <property type="match status" value="1"/>
</dbReference>